<dbReference type="EC" id="2.7.11.1" evidence="1"/>
<dbReference type="SMART" id="SM00220">
    <property type="entry name" value="S_TKc"/>
    <property type="match status" value="1"/>
</dbReference>
<dbReference type="STRING" id="286115.A0A507DD97"/>
<keyword evidence="6" id="KW-0067">ATP-binding</keyword>
<dbReference type="Gene3D" id="1.10.510.10">
    <property type="entry name" value="Transferase(Phosphotransferase) domain 1"/>
    <property type="match status" value="1"/>
</dbReference>
<keyword evidence="13" id="KW-1185">Reference proteome</keyword>
<gene>
    <name evidence="12" type="ORF">SeLEV6574_g00793</name>
    <name evidence="11" type="ORF">SeMB42_g02598</name>
</gene>
<evidence type="ECO:0000313" key="13">
    <source>
        <dbReference type="Proteomes" id="UP000317494"/>
    </source>
</evidence>
<protein>
    <recommendedName>
        <fullName evidence="1">non-specific serine/threonine protein kinase</fullName>
        <ecNumber evidence="1">2.7.11.1</ecNumber>
    </recommendedName>
</protein>
<dbReference type="AlphaFoldDB" id="A0A507DD97"/>
<evidence type="ECO:0000256" key="8">
    <source>
        <dbReference type="ARBA" id="ARBA00048679"/>
    </source>
</evidence>
<reference evidence="13 14" key="1">
    <citation type="journal article" date="2019" name="Sci. Rep.">
        <title>Comparative genomics of chytrid fungi reveal insights into the obligate biotrophic and pathogenic lifestyle of Synchytrium endobioticum.</title>
        <authorList>
            <person name="van de Vossenberg B.T.L.H."/>
            <person name="Warris S."/>
            <person name="Nguyen H.D.T."/>
            <person name="van Gent-Pelzer M.P.E."/>
            <person name="Joly D.L."/>
            <person name="van de Geest H.C."/>
            <person name="Bonants P.J.M."/>
            <person name="Smith D.S."/>
            <person name="Levesque C.A."/>
            <person name="van der Lee T.A.J."/>
        </authorList>
    </citation>
    <scope>NUCLEOTIDE SEQUENCE [LARGE SCALE GENOMIC DNA]</scope>
    <source>
        <strain evidence="12 14">LEV6574</strain>
        <strain evidence="11 13">MB42</strain>
    </source>
</reference>
<evidence type="ECO:0000256" key="5">
    <source>
        <dbReference type="ARBA" id="ARBA00022777"/>
    </source>
</evidence>
<dbReference type="GO" id="GO:0004674">
    <property type="term" value="F:protein serine/threonine kinase activity"/>
    <property type="evidence" value="ECO:0007669"/>
    <property type="project" value="UniProtKB-KW"/>
</dbReference>
<dbReference type="GO" id="GO:0005737">
    <property type="term" value="C:cytoplasm"/>
    <property type="evidence" value="ECO:0007669"/>
    <property type="project" value="TreeGrafter"/>
</dbReference>
<keyword evidence="3" id="KW-0808">Transferase</keyword>
<keyword evidence="4" id="KW-0547">Nucleotide-binding</keyword>
<dbReference type="GO" id="GO:0007015">
    <property type="term" value="P:actin filament organization"/>
    <property type="evidence" value="ECO:0007669"/>
    <property type="project" value="TreeGrafter"/>
</dbReference>
<dbReference type="InterPro" id="IPR008271">
    <property type="entry name" value="Ser/Thr_kinase_AS"/>
</dbReference>
<dbReference type="Proteomes" id="UP000317494">
    <property type="component" value="Unassembled WGS sequence"/>
</dbReference>
<dbReference type="PROSITE" id="PS50011">
    <property type="entry name" value="PROTEIN_KINASE_DOM"/>
    <property type="match status" value="1"/>
</dbReference>
<dbReference type="GO" id="GO:0000147">
    <property type="term" value="P:actin cortical patch assembly"/>
    <property type="evidence" value="ECO:0007669"/>
    <property type="project" value="TreeGrafter"/>
</dbReference>
<evidence type="ECO:0000256" key="7">
    <source>
        <dbReference type="ARBA" id="ARBA00047899"/>
    </source>
</evidence>
<feature type="region of interest" description="Disordered" evidence="9">
    <location>
        <begin position="23"/>
        <end position="60"/>
    </location>
</feature>
<dbReference type="EMBL" id="QEAM01000015">
    <property type="protein sequence ID" value="TPX50622.1"/>
    <property type="molecule type" value="Genomic_DNA"/>
</dbReference>
<accession>A0A507DD97</accession>
<dbReference type="PANTHER" id="PTHR22967">
    <property type="entry name" value="SERINE/THREONINE PROTEIN KINASE"/>
    <property type="match status" value="1"/>
</dbReference>
<comment type="catalytic activity">
    <reaction evidence="7">
        <text>L-threonyl-[protein] + ATP = O-phospho-L-threonyl-[protein] + ADP + H(+)</text>
        <dbReference type="Rhea" id="RHEA:46608"/>
        <dbReference type="Rhea" id="RHEA-COMP:11060"/>
        <dbReference type="Rhea" id="RHEA-COMP:11605"/>
        <dbReference type="ChEBI" id="CHEBI:15378"/>
        <dbReference type="ChEBI" id="CHEBI:30013"/>
        <dbReference type="ChEBI" id="CHEBI:30616"/>
        <dbReference type="ChEBI" id="CHEBI:61977"/>
        <dbReference type="ChEBI" id="CHEBI:456216"/>
        <dbReference type="EC" id="2.7.11.1"/>
    </reaction>
</comment>
<dbReference type="PROSITE" id="PS00108">
    <property type="entry name" value="PROTEIN_KINASE_ST"/>
    <property type="match status" value="1"/>
</dbReference>
<dbReference type="OrthoDB" id="2018507at2759"/>
<keyword evidence="5" id="KW-0418">Kinase</keyword>
<feature type="domain" description="Protein kinase" evidence="10">
    <location>
        <begin position="71"/>
        <end position="358"/>
    </location>
</feature>
<evidence type="ECO:0000256" key="9">
    <source>
        <dbReference type="SAM" id="MobiDB-lite"/>
    </source>
</evidence>
<evidence type="ECO:0000259" key="10">
    <source>
        <dbReference type="PROSITE" id="PS50011"/>
    </source>
</evidence>
<proteinExistence type="predicted"/>
<dbReference type="VEuPathDB" id="FungiDB:SeMB42_g02598"/>
<comment type="catalytic activity">
    <reaction evidence="8">
        <text>L-seryl-[protein] + ATP = O-phospho-L-seryl-[protein] + ADP + H(+)</text>
        <dbReference type="Rhea" id="RHEA:17989"/>
        <dbReference type="Rhea" id="RHEA-COMP:9863"/>
        <dbReference type="Rhea" id="RHEA-COMP:11604"/>
        <dbReference type="ChEBI" id="CHEBI:15378"/>
        <dbReference type="ChEBI" id="CHEBI:29999"/>
        <dbReference type="ChEBI" id="CHEBI:30616"/>
        <dbReference type="ChEBI" id="CHEBI:83421"/>
        <dbReference type="ChEBI" id="CHEBI:456216"/>
        <dbReference type="EC" id="2.7.11.1"/>
    </reaction>
</comment>
<evidence type="ECO:0000313" key="11">
    <source>
        <dbReference type="EMBL" id="TPX49486.1"/>
    </source>
</evidence>
<dbReference type="SUPFAM" id="SSF56112">
    <property type="entry name" value="Protein kinase-like (PK-like)"/>
    <property type="match status" value="1"/>
</dbReference>
<dbReference type="Proteomes" id="UP000320475">
    <property type="component" value="Unassembled WGS sequence"/>
</dbReference>
<evidence type="ECO:0000256" key="4">
    <source>
        <dbReference type="ARBA" id="ARBA00022741"/>
    </source>
</evidence>
<evidence type="ECO:0000256" key="1">
    <source>
        <dbReference type="ARBA" id="ARBA00012513"/>
    </source>
</evidence>
<dbReference type="PANTHER" id="PTHR22967:SF57">
    <property type="entry name" value="AUXILIN, ISOFORM A-RELATED"/>
    <property type="match status" value="1"/>
</dbReference>
<dbReference type="InterPro" id="IPR000719">
    <property type="entry name" value="Prot_kinase_dom"/>
</dbReference>
<dbReference type="EMBL" id="QEAN01000082">
    <property type="protein sequence ID" value="TPX49486.1"/>
    <property type="molecule type" value="Genomic_DNA"/>
</dbReference>
<name>A0A507DD97_9FUNG</name>
<dbReference type="GO" id="GO:0005524">
    <property type="term" value="F:ATP binding"/>
    <property type="evidence" value="ECO:0007669"/>
    <property type="project" value="UniProtKB-KW"/>
</dbReference>
<dbReference type="InterPro" id="IPR011009">
    <property type="entry name" value="Kinase-like_dom_sf"/>
</dbReference>
<dbReference type="Pfam" id="PF00069">
    <property type="entry name" value="Pkinase"/>
    <property type="match status" value="1"/>
</dbReference>
<sequence length="367" mass="40638">MNFLKSFKKNVSNAANATSITNAARGTLQGQPPLPPMTTNKLPPRPLQPAATGPPGTYPPNTILTVGQRKVVVEKFLAEGGYAHVYAVLALPDEQAVLKRIACPDDDSLLDVRKEITFMKLLAGHKHIVTYYDSDVQPLAAGGGYEIFILMENCTGGHLVDFLNTRLSSRLAETEVLTIFSQVCEAVAHMHAADPPIIHRDLKIENVLVATNGRHKVCDFGSATTRRVMPNTPLSAGEIRILEEDINKYTTLQYRAPEMCDLYSRKGLTEKTDIWALGVLLFKLCYFTTPFEDGGKLAILNGRYVIPSYPVYSEGLKRLIDSMLVVEPNQRASIYQVYSATCKLRNVSCFPQNVHCFPSSFKQIDDT</sequence>
<evidence type="ECO:0000256" key="6">
    <source>
        <dbReference type="ARBA" id="ARBA00022840"/>
    </source>
</evidence>
<evidence type="ECO:0000313" key="12">
    <source>
        <dbReference type="EMBL" id="TPX50622.1"/>
    </source>
</evidence>
<keyword evidence="2" id="KW-0723">Serine/threonine-protein kinase</keyword>
<evidence type="ECO:0000256" key="3">
    <source>
        <dbReference type="ARBA" id="ARBA00022679"/>
    </source>
</evidence>
<comment type="caution">
    <text evidence="11">The sequence shown here is derived from an EMBL/GenBank/DDBJ whole genome shotgun (WGS) entry which is preliminary data.</text>
</comment>
<evidence type="ECO:0000313" key="14">
    <source>
        <dbReference type="Proteomes" id="UP000320475"/>
    </source>
</evidence>
<evidence type="ECO:0000256" key="2">
    <source>
        <dbReference type="ARBA" id="ARBA00022527"/>
    </source>
</evidence>
<organism evidence="11 13">
    <name type="scientific">Synchytrium endobioticum</name>
    <dbReference type="NCBI Taxonomy" id="286115"/>
    <lineage>
        <taxon>Eukaryota</taxon>
        <taxon>Fungi</taxon>
        <taxon>Fungi incertae sedis</taxon>
        <taxon>Chytridiomycota</taxon>
        <taxon>Chytridiomycota incertae sedis</taxon>
        <taxon>Chytridiomycetes</taxon>
        <taxon>Synchytriales</taxon>
        <taxon>Synchytriaceae</taxon>
        <taxon>Synchytrium</taxon>
    </lineage>
</organism>